<evidence type="ECO:0000256" key="1">
    <source>
        <dbReference type="ARBA" id="ARBA00022448"/>
    </source>
</evidence>
<dbReference type="SMART" id="SM00382">
    <property type="entry name" value="AAA"/>
    <property type="match status" value="1"/>
</dbReference>
<keyword evidence="4 9" id="KW-0067">ATP-binding</keyword>
<evidence type="ECO:0000256" key="2">
    <source>
        <dbReference type="ARBA" id="ARBA00022475"/>
    </source>
</evidence>
<dbReference type="InterPro" id="IPR003439">
    <property type="entry name" value="ABC_transporter-like_ATP-bd"/>
</dbReference>
<dbReference type="OrthoDB" id="5298774at2"/>
<keyword evidence="1" id="KW-0813">Transport</keyword>
<dbReference type="EMBL" id="CYTV01000012">
    <property type="protein sequence ID" value="CUJ06253.1"/>
    <property type="molecule type" value="Genomic_DNA"/>
</dbReference>
<dbReference type="GO" id="GO:0016887">
    <property type="term" value="F:ATP hydrolysis activity"/>
    <property type="evidence" value="ECO:0007669"/>
    <property type="project" value="InterPro"/>
</dbReference>
<dbReference type="EMBL" id="CP016440">
    <property type="protein sequence ID" value="ANY16884.1"/>
    <property type="molecule type" value="Genomic_DNA"/>
</dbReference>
<dbReference type="GO" id="GO:0005524">
    <property type="term" value="F:ATP binding"/>
    <property type="evidence" value="ECO:0007669"/>
    <property type="project" value="UniProtKB-KW"/>
</dbReference>
<dbReference type="Gene3D" id="3.40.50.300">
    <property type="entry name" value="P-loop containing nucleotide triphosphate hydrolases"/>
    <property type="match status" value="1"/>
</dbReference>
<keyword evidence="5" id="KW-1278">Translocase</keyword>
<dbReference type="Gene3D" id="2.40.50.100">
    <property type="match status" value="1"/>
</dbReference>
<reference evidence="9 10" key="1">
    <citation type="submission" date="2015-09" db="EMBL/GenBank/DDBJ databases">
        <authorList>
            <person name="Jackson K.R."/>
            <person name="Lunt B.L."/>
            <person name="Fisher J.N.B."/>
            <person name="Gardner A.V."/>
            <person name="Bailey M.E."/>
            <person name="Deus L.M."/>
            <person name="Earl A.S."/>
            <person name="Gibby P.D."/>
            <person name="Hartmann K.A."/>
            <person name="Liu J.E."/>
            <person name="Manci A.M."/>
            <person name="Nielsen D.A."/>
            <person name="Solomon M.B."/>
            <person name="Breakwell D.P."/>
            <person name="Burnett S.H."/>
            <person name="Grose J.H."/>
        </authorList>
    </citation>
    <scope>NUCLEOTIDE SEQUENCE [LARGE SCALE GENOMIC DNA]</scope>
    <source>
        <strain evidence="9 10">2789STDY5608636</strain>
    </source>
</reference>
<protein>
    <submittedName>
        <fullName evidence="8">ABC transporter ATP-binding protein</fullName>
    </submittedName>
    <submittedName>
        <fullName evidence="9">Spermidine/putrescine import ATP-binding protein PotA</fullName>
        <ecNumber evidence="9">3.6.3.31</ecNumber>
    </submittedName>
</protein>
<dbReference type="InterPro" id="IPR008995">
    <property type="entry name" value="Mo/tungstate-bd_C_term_dom"/>
</dbReference>
<dbReference type="AlphaFoldDB" id="A0A0J6C0Q6"/>
<dbReference type="KEGG" id="bpdz:BBN53_13940"/>
<accession>A0A0J6C0Q6</accession>
<keyword evidence="6" id="KW-0472">Membrane</keyword>
<dbReference type="InterPro" id="IPR017871">
    <property type="entry name" value="ABC_transporter-like_CS"/>
</dbReference>
<dbReference type="EC" id="3.6.3.31" evidence="9"/>
<evidence type="ECO:0000313" key="8">
    <source>
        <dbReference type="EMBL" id="ANY16884.1"/>
    </source>
</evidence>
<keyword evidence="2" id="KW-1003">Cell membrane</keyword>
<gene>
    <name evidence="9" type="primary">potA_10</name>
    <name evidence="8" type="ORF">BBN53_13940</name>
    <name evidence="9" type="ORF">ERS370011_03558</name>
</gene>
<evidence type="ECO:0000256" key="5">
    <source>
        <dbReference type="ARBA" id="ARBA00022967"/>
    </source>
</evidence>
<dbReference type="PANTHER" id="PTHR43875">
    <property type="entry name" value="MALTODEXTRIN IMPORT ATP-BINDING PROTEIN MSMX"/>
    <property type="match status" value="1"/>
</dbReference>
<proteinExistence type="predicted"/>
<keyword evidence="9" id="KW-0378">Hydrolase</keyword>
<organism evidence="9 10">
    <name type="scientific">Bordetella pseudohinzii</name>
    <dbReference type="NCBI Taxonomy" id="1331258"/>
    <lineage>
        <taxon>Bacteria</taxon>
        <taxon>Pseudomonadati</taxon>
        <taxon>Pseudomonadota</taxon>
        <taxon>Betaproteobacteria</taxon>
        <taxon>Burkholderiales</taxon>
        <taxon>Alcaligenaceae</taxon>
        <taxon>Bordetella</taxon>
    </lineage>
</organism>
<evidence type="ECO:0000259" key="7">
    <source>
        <dbReference type="PROSITE" id="PS50893"/>
    </source>
</evidence>
<dbReference type="PANTHER" id="PTHR43875:SF15">
    <property type="entry name" value="TREHALOSE IMPORT ATP-BINDING PROTEIN SUGC"/>
    <property type="match status" value="1"/>
</dbReference>
<accession>A0A0M7HAU8</accession>
<dbReference type="InterPro" id="IPR047641">
    <property type="entry name" value="ABC_transpr_MalK/UgpC-like"/>
</dbReference>
<keyword evidence="11" id="KW-1185">Reference proteome</keyword>
<dbReference type="PROSITE" id="PS50893">
    <property type="entry name" value="ABC_TRANSPORTER_2"/>
    <property type="match status" value="1"/>
</dbReference>
<name>A0A0J6C0Q6_9BORD</name>
<dbReference type="InterPro" id="IPR027417">
    <property type="entry name" value="P-loop_NTPase"/>
</dbReference>
<dbReference type="RefSeq" id="WP_043210940.1">
    <property type="nucleotide sequence ID" value="NZ_CAJGUP010000085.1"/>
</dbReference>
<reference evidence="8 11" key="2">
    <citation type="submission" date="2016-07" db="EMBL/GenBank/DDBJ databases">
        <title>Complete genome sequences of Bordetella pseudohinzii.</title>
        <authorList>
            <person name="Spilker T."/>
            <person name="Darrah R."/>
            <person name="LiPuma J.J."/>
        </authorList>
    </citation>
    <scope>NUCLEOTIDE SEQUENCE [LARGE SCALE GENOMIC DNA]</scope>
    <source>
        <strain evidence="8 11">HI4681</strain>
    </source>
</reference>
<dbReference type="Pfam" id="PF00005">
    <property type="entry name" value="ABC_tran"/>
    <property type="match status" value="1"/>
</dbReference>
<dbReference type="Proteomes" id="UP000092950">
    <property type="component" value="Chromosome"/>
</dbReference>
<sequence>MKKISVECRNIRLSYGKNEVLKDINIHIEPGEFFALLGPSGSGKSTLLRLIAGFNQHSHGQLLIDGKDISGTPPWKRNIGMVFQNYALWPHMTVWDNVAFGLVERKLPRAQIQERVQDALELVGLSQFAKRRPNQLSGGQQQRVALARTIVIEPQVLLLDEPLSNLDKKLRVQMRQDLLALQRRLGITTIFVTHDQEEAMTTADRMAVLERGVVQQIGTPTTLFDYPVNRFVADFVGTMNVLEGEVRERRSDSVLLAVDGVGELQLPVTGEVPESARLAASFRPHTVQIEMADGMGDARYVWLPAVVEASEFLGEFTRYQLSVGEQRLTADQTHMAGLSAFPIGAPVSVGLEPSQIRLLAA</sequence>
<dbReference type="GO" id="GO:0055052">
    <property type="term" value="C:ATP-binding cassette (ABC) transporter complex, substrate-binding subunit-containing"/>
    <property type="evidence" value="ECO:0007669"/>
    <property type="project" value="TreeGrafter"/>
</dbReference>
<dbReference type="Proteomes" id="UP000053096">
    <property type="component" value="Unassembled WGS sequence"/>
</dbReference>
<dbReference type="PROSITE" id="PS00211">
    <property type="entry name" value="ABC_TRANSPORTER_1"/>
    <property type="match status" value="1"/>
</dbReference>
<evidence type="ECO:0000256" key="4">
    <source>
        <dbReference type="ARBA" id="ARBA00022840"/>
    </source>
</evidence>
<dbReference type="FunFam" id="3.40.50.300:FF:000042">
    <property type="entry name" value="Maltose/maltodextrin ABC transporter, ATP-binding protein"/>
    <property type="match status" value="1"/>
</dbReference>
<evidence type="ECO:0000256" key="6">
    <source>
        <dbReference type="ARBA" id="ARBA00023136"/>
    </source>
</evidence>
<dbReference type="SUPFAM" id="SSF50331">
    <property type="entry name" value="MOP-like"/>
    <property type="match status" value="1"/>
</dbReference>
<evidence type="ECO:0000256" key="3">
    <source>
        <dbReference type="ARBA" id="ARBA00022741"/>
    </source>
</evidence>
<evidence type="ECO:0000313" key="11">
    <source>
        <dbReference type="Proteomes" id="UP000092950"/>
    </source>
</evidence>
<dbReference type="SUPFAM" id="SSF52540">
    <property type="entry name" value="P-loop containing nucleoside triphosphate hydrolases"/>
    <property type="match status" value="1"/>
</dbReference>
<evidence type="ECO:0000313" key="9">
    <source>
        <dbReference type="EMBL" id="CUJ06253.1"/>
    </source>
</evidence>
<feature type="domain" description="ABC transporter" evidence="7">
    <location>
        <begin position="6"/>
        <end position="236"/>
    </location>
</feature>
<dbReference type="InterPro" id="IPR013611">
    <property type="entry name" value="Transp-assoc_OB_typ2"/>
</dbReference>
<evidence type="ECO:0000313" key="10">
    <source>
        <dbReference type="Proteomes" id="UP000053096"/>
    </source>
</evidence>
<keyword evidence="3" id="KW-0547">Nucleotide-binding</keyword>
<dbReference type="Pfam" id="PF08402">
    <property type="entry name" value="TOBE_2"/>
    <property type="match status" value="1"/>
</dbReference>
<dbReference type="GO" id="GO:0140359">
    <property type="term" value="F:ABC-type transporter activity"/>
    <property type="evidence" value="ECO:0007669"/>
    <property type="project" value="UniProtKB-ARBA"/>
</dbReference>
<dbReference type="InterPro" id="IPR003593">
    <property type="entry name" value="AAA+_ATPase"/>
</dbReference>